<organism evidence="2 3">
    <name type="scientific">Portunus trituberculatus</name>
    <name type="common">Swimming crab</name>
    <name type="synonym">Neptunus trituberculatus</name>
    <dbReference type="NCBI Taxonomy" id="210409"/>
    <lineage>
        <taxon>Eukaryota</taxon>
        <taxon>Metazoa</taxon>
        <taxon>Ecdysozoa</taxon>
        <taxon>Arthropoda</taxon>
        <taxon>Crustacea</taxon>
        <taxon>Multicrustacea</taxon>
        <taxon>Malacostraca</taxon>
        <taxon>Eumalacostraca</taxon>
        <taxon>Eucarida</taxon>
        <taxon>Decapoda</taxon>
        <taxon>Pleocyemata</taxon>
        <taxon>Brachyura</taxon>
        <taxon>Eubrachyura</taxon>
        <taxon>Portunoidea</taxon>
        <taxon>Portunidae</taxon>
        <taxon>Portuninae</taxon>
        <taxon>Portunus</taxon>
    </lineage>
</organism>
<dbReference type="AlphaFoldDB" id="A0A5B7HPS8"/>
<evidence type="ECO:0000313" key="3">
    <source>
        <dbReference type="Proteomes" id="UP000324222"/>
    </source>
</evidence>
<dbReference type="Proteomes" id="UP000324222">
    <property type="component" value="Unassembled WGS sequence"/>
</dbReference>
<reference evidence="2 3" key="1">
    <citation type="submission" date="2019-05" db="EMBL/GenBank/DDBJ databases">
        <title>Another draft genome of Portunus trituberculatus and its Hox gene families provides insights of decapod evolution.</title>
        <authorList>
            <person name="Jeong J.-H."/>
            <person name="Song I."/>
            <person name="Kim S."/>
            <person name="Choi T."/>
            <person name="Kim D."/>
            <person name="Ryu S."/>
            <person name="Kim W."/>
        </authorList>
    </citation>
    <scope>NUCLEOTIDE SEQUENCE [LARGE SCALE GENOMIC DNA]</scope>
    <source>
        <tissue evidence="2">Muscle</tissue>
    </source>
</reference>
<accession>A0A5B7HPS8</accession>
<gene>
    <name evidence="2" type="ORF">E2C01_069334</name>
</gene>
<comment type="caution">
    <text evidence="2">The sequence shown here is derived from an EMBL/GenBank/DDBJ whole genome shotgun (WGS) entry which is preliminary data.</text>
</comment>
<keyword evidence="3" id="KW-1185">Reference proteome</keyword>
<name>A0A5B7HPS8_PORTR</name>
<protein>
    <submittedName>
        <fullName evidence="2">Uncharacterized protein</fullName>
    </submittedName>
</protein>
<sequence length="92" mass="10846">MRRLTREWEEDWKDRKGSRKRKPFTPLPRLAASHRGPRSNPRHDAIRNKCDRHKLQNTVKIPRNRHSSRHLESGAGDRQLVSTRDLIAVAHV</sequence>
<evidence type="ECO:0000256" key="1">
    <source>
        <dbReference type="SAM" id="MobiDB-lite"/>
    </source>
</evidence>
<feature type="region of interest" description="Disordered" evidence="1">
    <location>
        <begin position="1"/>
        <end position="56"/>
    </location>
</feature>
<feature type="compositionally biased region" description="Basic and acidic residues" evidence="1">
    <location>
        <begin position="1"/>
        <end position="15"/>
    </location>
</feature>
<proteinExistence type="predicted"/>
<dbReference type="EMBL" id="VSRR010040069">
    <property type="protein sequence ID" value="MPC74951.1"/>
    <property type="molecule type" value="Genomic_DNA"/>
</dbReference>
<evidence type="ECO:0000313" key="2">
    <source>
        <dbReference type="EMBL" id="MPC74951.1"/>
    </source>
</evidence>